<keyword evidence="1" id="KW-0472">Membrane</keyword>
<keyword evidence="2" id="KW-0732">Signal</keyword>
<keyword evidence="5" id="KW-1185">Reference proteome</keyword>
<dbReference type="EMBL" id="PDEM01000025">
    <property type="protein sequence ID" value="PHZ84104.1"/>
    <property type="molecule type" value="Genomic_DNA"/>
</dbReference>
<feature type="chain" id="PRO_5013565982" evidence="2">
    <location>
        <begin position="46"/>
        <end position="192"/>
    </location>
</feature>
<dbReference type="PROSITE" id="PS50933">
    <property type="entry name" value="CHRD"/>
    <property type="match status" value="1"/>
</dbReference>
<evidence type="ECO:0000259" key="3">
    <source>
        <dbReference type="PROSITE" id="PS50933"/>
    </source>
</evidence>
<dbReference type="SMART" id="SM00754">
    <property type="entry name" value="CHRD"/>
    <property type="match status" value="1"/>
</dbReference>
<protein>
    <submittedName>
        <fullName evidence="4">CHRD protein</fullName>
    </submittedName>
</protein>
<feature type="transmembrane region" description="Helical" evidence="1">
    <location>
        <begin position="168"/>
        <end position="187"/>
    </location>
</feature>
<dbReference type="AlphaFoldDB" id="A0A2G4YP57"/>
<dbReference type="Pfam" id="PF07589">
    <property type="entry name" value="PEP-CTERM"/>
    <property type="match status" value="1"/>
</dbReference>
<dbReference type="InterPro" id="IPR010895">
    <property type="entry name" value="CHRD"/>
</dbReference>
<gene>
    <name evidence="4" type="ORF">CRD36_12950</name>
</gene>
<dbReference type="OrthoDB" id="571052at2"/>
<feature type="signal peptide" evidence="2">
    <location>
        <begin position="1"/>
        <end position="45"/>
    </location>
</feature>
<evidence type="ECO:0000313" key="5">
    <source>
        <dbReference type="Proteomes" id="UP000229730"/>
    </source>
</evidence>
<dbReference type="NCBIfam" id="TIGR02595">
    <property type="entry name" value="PEP_CTERM"/>
    <property type="match status" value="1"/>
</dbReference>
<sequence length="192" mass="19994">MHVTNESITPLDKRHSRQKEVMIMRKPISFLLGALALLLSHSAHATVIPWTAALDGLQEVPGSGSPATGSATGTLNDITGDFTWNIMWANLTGPAVAMHIHNAPAGINGGVVINVGGISGLTSPSIGATTLNAFLMDEFKANRFYINIHTATHPGGEIRGQVIAAAPVAEPATLGLIGLGLAGLLLGRRRRA</sequence>
<proteinExistence type="predicted"/>
<dbReference type="InParanoid" id="A0A2G4YP57"/>
<accession>A0A2G4YP57</accession>
<evidence type="ECO:0000256" key="2">
    <source>
        <dbReference type="SAM" id="SignalP"/>
    </source>
</evidence>
<name>A0A2G4YP57_9PROT</name>
<feature type="domain" description="CHRD" evidence="3">
    <location>
        <begin position="46"/>
        <end position="167"/>
    </location>
</feature>
<dbReference type="InterPro" id="IPR013424">
    <property type="entry name" value="Ice-binding_C"/>
</dbReference>
<evidence type="ECO:0000256" key="1">
    <source>
        <dbReference type="SAM" id="Phobius"/>
    </source>
</evidence>
<comment type="caution">
    <text evidence="4">The sequence shown here is derived from an EMBL/GenBank/DDBJ whole genome shotgun (WGS) entry which is preliminary data.</text>
</comment>
<evidence type="ECO:0000313" key="4">
    <source>
        <dbReference type="EMBL" id="PHZ84104.1"/>
    </source>
</evidence>
<dbReference type="Proteomes" id="UP000229730">
    <property type="component" value="Unassembled WGS sequence"/>
</dbReference>
<keyword evidence="1" id="KW-0812">Transmembrane</keyword>
<keyword evidence="1" id="KW-1133">Transmembrane helix</keyword>
<dbReference type="Pfam" id="PF07452">
    <property type="entry name" value="CHRD"/>
    <property type="match status" value="1"/>
</dbReference>
<organism evidence="4 5">
    <name type="scientific">Paremcibacter congregatus</name>
    <dbReference type="NCBI Taxonomy" id="2043170"/>
    <lineage>
        <taxon>Bacteria</taxon>
        <taxon>Pseudomonadati</taxon>
        <taxon>Pseudomonadota</taxon>
        <taxon>Alphaproteobacteria</taxon>
        <taxon>Emcibacterales</taxon>
        <taxon>Emcibacteraceae</taxon>
        <taxon>Paremcibacter</taxon>
    </lineage>
</organism>
<reference evidence="4 5" key="1">
    <citation type="submission" date="2017-10" db="EMBL/GenBank/DDBJ databases">
        <title>Frigbacter circumglobatus gen. nov. sp. nov., isolated from sediment cultured in situ.</title>
        <authorList>
            <person name="Zhao Z."/>
        </authorList>
    </citation>
    <scope>NUCLEOTIDE SEQUENCE [LARGE SCALE GENOMIC DNA]</scope>
    <source>
        <strain evidence="4 5">ZYL</strain>
    </source>
</reference>